<dbReference type="Proteomes" id="UP001476950">
    <property type="component" value="Unassembled WGS sequence"/>
</dbReference>
<keyword evidence="1" id="KW-1133">Transmembrane helix</keyword>
<proteinExistence type="predicted"/>
<gene>
    <name evidence="2" type="ORF">NDI38_07655</name>
</gene>
<accession>A0ABV0KGI5</accession>
<keyword evidence="1" id="KW-0472">Membrane</keyword>
<reference evidence="2 3" key="1">
    <citation type="submission" date="2022-04" db="EMBL/GenBank/DDBJ databases">
        <title>Positive selection, recombination, and allopatry shape intraspecific diversity of widespread and dominant cyanobacteria.</title>
        <authorList>
            <person name="Wei J."/>
            <person name="Shu W."/>
            <person name="Hu C."/>
        </authorList>
    </citation>
    <scope>NUCLEOTIDE SEQUENCE [LARGE SCALE GENOMIC DNA]</scope>
    <source>
        <strain evidence="2 3">AS-A4</strain>
    </source>
</reference>
<keyword evidence="1" id="KW-0812">Transmembrane</keyword>
<feature type="transmembrane region" description="Helical" evidence="1">
    <location>
        <begin position="87"/>
        <end position="105"/>
    </location>
</feature>
<keyword evidence="3" id="KW-1185">Reference proteome</keyword>
<protein>
    <submittedName>
        <fullName evidence="2">Uncharacterized protein</fullName>
    </submittedName>
</protein>
<dbReference type="EMBL" id="JAMPLM010000004">
    <property type="protein sequence ID" value="MEP1058314.1"/>
    <property type="molecule type" value="Genomic_DNA"/>
</dbReference>
<sequence>MSRLNQRAFEILKAEILRCSADDPVGKVQRDIALRRLERFQAKPGAPLTLEDLRDAIVDLFPDFSEKVLKAAARANCPSPTANRFRLASAVLVGIAGLAGGVWILNLPYPPIRWTVARVAPLVLMPSFISMDKNYRQAIATTEQADQLVNRATSAADLELGTTKVQTAQKSLDALPVWFLGYYPQTYCGLFQCSWRFTLDEFQGARKEVARMDAKLFQEKNAQTQLNQADQLLGSAKQQYQEAPNTAEQQAAIAQWQQAIDQLHQIPDQTLAARMALPKLMAYERDFQQVSGLALGSTQTSNLIEAAKIFAKTAQELNLKVPHAEIEWEENQKQWATAIDRLKTIDFKDPDYRQAQTLLANYEKRFSYVQIRLKTEQASVQAFKEAQQLRNYLLDSTANNAKALNPAQARQLHRIADKLREVKAGTTVYIDAKGMLKAAEARLK</sequence>
<evidence type="ECO:0000256" key="1">
    <source>
        <dbReference type="SAM" id="Phobius"/>
    </source>
</evidence>
<comment type="caution">
    <text evidence="2">The sequence shown here is derived from an EMBL/GenBank/DDBJ whole genome shotgun (WGS) entry which is preliminary data.</text>
</comment>
<evidence type="ECO:0000313" key="3">
    <source>
        <dbReference type="Proteomes" id="UP001476950"/>
    </source>
</evidence>
<dbReference type="RefSeq" id="WP_190455126.1">
    <property type="nucleotide sequence ID" value="NZ_JAMPLM010000004.1"/>
</dbReference>
<evidence type="ECO:0000313" key="2">
    <source>
        <dbReference type="EMBL" id="MEP1058314.1"/>
    </source>
</evidence>
<organism evidence="2 3">
    <name type="scientific">Stenomitos frigidus AS-A4</name>
    <dbReference type="NCBI Taxonomy" id="2933935"/>
    <lineage>
        <taxon>Bacteria</taxon>
        <taxon>Bacillati</taxon>
        <taxon>Cyanobacteriota</taxon>
        <taxon>Cyanophyceae</taxon>
        <taxon>Leptolyngbyales</taxon>
        <taxon>Leptolyngbyaceae</taxon>
        <taxon>Stenomitos</taxon>
    </lineage>
</organism>
<name>A0ABV0KGI5_9CYAN</name>